<sequence length="69" mass="8731">MKWWNEREQKDKIEIIEKFKIMSNEKFEIWLLNECKWKNEIKKDDIIYIRFSIENLIIINKDNEEKQVK</sequence>
<dbReference type="EMBL" id="ASPP01028865">
    <property type="protein sequence ID" value="ETO04847.1"/>
    <property type="molecule type" value="Genomic_DNA"/>
</dbReference>
<protein>
    <submittedName>
        <fullName evidence="1">Uncharacterized protein</fullName>
    </submittedName>
</protein>
<evidence type="ECO:0000313" key="2">
    <source>
        <dbReference type="Proteomes" id="UP000023152"/>
    </source>
</evidence>
<keyword evidence="2" id="KW-1185">Reference proteome</keyword>
<name>X6LUP3_RETFI</name>
<comment type="caution">
    <text evidence="1">The sequence shown here is derived from an EMBL/GenBank/DDBJ whole genome shotgun (WGS) entry which is preliminary data.</text>
</comment>
<dbReference type="AlphaFoldDB" id="X6LUP3"/>
<reference evidence="1 2" key="1">
    <citation type="journal article" date="2013" name="Curr. Biol.">
        <title>The Genome of the Foraminiferan Reticulomyxa filosa.</title>
        <authorList>
            <person name="Glockner G."/>
            <person name="Hulsmann N."/>
            <person name="Schleicher M."/>
            <person name="Noegel A.A."/>
            <person name="Eichinger L."/>
            <person name="Gallinger C."/>
            <person name="Pawlowski J."/>
            <person name="Sierra R."/>
            <person name="Euteneuer U."/>
            <person name="Pillet L."/>
            <person name="Moustafa A."/>
            <person name="Platzer M."/>
            <person name="Groth M."/>
            <person name="Szafranski K."/>
            <person name="Schliwa M."/>
        </authorList>
    </citation>
    <scope>NUCLEOTIDE SEQUENCE [LARGE SCALE GENOMIC DNA]</scope>
</reference>
<proteinExistence type="predicted"/>
<gene>
    <name evidence="1" type="ORF">RFI_32548</name>
</gene>
<accession>X6LUP3</accession>
<evidence type="ECO:0000313" key="1">
    <source>
        <dbReference type="EMBL" id="ETO04847.1"/>
    </source>
</evidence>
<organism evidence="1 2">
    <name type="scientific">Reticulomyxa filosa</name>
    <dbReference type="NCBI Taxonomy" id="46433"/>
    <lineage>
        <taxon>Eukaryota</taxon>
        <taxon>Sar</taxon>
        <taxon>Rhizaria</taxon>
        <taxon>Retaria</taxon>
        <taxon>Foraminifera</taxon>
        <taxon>Monothalamids</taxon>
        <taxon>Reticulomyxidae</taxon>
        <taxon>Reticulomyxa</taxon>
    </lineage>
</organism>
<dbReference type="Proteomes" id="UP000023152">
    <property type="component" value="Unassembled WGS sequence"/>
</dbReference>